<dbReference type="FunFam" id="3.40.605.10:FF:000003">
    <property type="entry name" value="Methylmalonate-semialdehyde dehydrogenase [acylating]"/>
    <property type="match status" value="1"/>
</dbReference>
<dbReference type="NCBIfam" id="TIGR01722">
    <property type="entry name" value="MMSDH"/>
    <property type="match status" value="1"/>
</dbReference>
<dbReference type="InterPro" id="IPR010061">
    <property type="entry name" value="MeMal-semiAld_DH"/>
</dbReference>
<evidence type="ECO:0000313" key="5">
    <source>
        <dbReference type="EMBL" id="SUV65674.1"/>
    </source>
</evidence>
<keyword evidence="3" id="KW-0520">NAD</keyword>
<dbReference type="PROSITE" id="PS00070">
    <property type="entry name" value="ALDEHYDE_DEHYDR_CYS"/>
    <property type="match status" value="1"/>
</dbReference>
<dbReference type="SUPFAM" id="SSF53720">
    <property type="entry name" value="ALDH-like"/>
    <property type="match status" value="1"/>
</dbReference>
<dbReference type="GeneID" id="69601533"/>
<dbReference type="PANTHER" id="PTHR43866">
    <property type="entry name" value="MALONATE-SEMIALDEHYDE DEHYDROGENASE"/>
    <property type="match status" value="1"/>
</dbReference>
<dbReference type="InterPro" id="IPR016161">
    <property type="entry name" value="Ald_DH/histidinol_DH"/>
</dbReference>
<dbReference type="GO" id="GO:0006210">
    <property type="term" value="P:thymine catabolic process"/>
    <property type="evidence" value="ECO:0007669"/>
    <property type="project" value="TreeGrafter"/>
</dbReference>
<dbReference type="EMBL" id="UFTT01000002">
    <property type="protein sequence ID" value="SUV65674.1"/>
    <property type="molecule type" value="Genomic_DNA"/>
</dbReference>
<dbReference type="EC" id="1.2.1.27" evidence="1"/>
<gene>
    <name evidence="5" type="primary">mmsA_2</name>
    <name evidence="5" type="ORF">NCTC10911_02711</name>
</gene>
<evidence type="ECO:0000256" key="3">
    <source>
        <dbReference type="ARBA" id="ARBA00023027"/>
    </source>
</evidence>
<dbReference type="CDD" id="cd07085">
    <property type="entry name" value="ALDH_F6_MMSDH"/>
    <property type="match status" value="1"/>
</dbReference>
<evidence type="ECO:0000259" key="4">
    <source>
        <dbReference type="Pfam" id="PF00171"/>
    </source>
</evidence>
<dbReference type="InterPro" id="IPR016163">
    <property type="entry name" value="Ald_DH_C"/>
</dbReference>
<dbReference type="InterPro" id="IPR016160">
    <property type="entry name" value="Ald_DH_CS_CYS"/>
</dbReference>
<sequence length="508" mass="52999">MANQTAQVAHWIGGQAAYGAEHGLQDINDPATGEVAAQVGLGGGDTVAQAVAAARAAQPAWAAKSPLHRARVLNRFLALLEDNKETLARMISREHGKVISDARGEVMRGIEVVEFACGAPELMKGAMSINVGGGIDNWVQREPLGVVAGITPFNFPVMVPLWMMPMALATGNAFVLKPSPLDASPSLALAEMLGQAGLPAGVASVVQGGVQAVNALIDHPDVKAVSFVGSTAVAHQIYERSAREGKRVQALGGAKNHLVVMPDADPEGAADALVGAAFGSAGERCMAISVAVFVGGAAEAVMPHILRKARALKVRRGMQEDAEMGAIVSAAARDRIAAYIASGVDEGASLLLDGREIAAADCGEGCGEGCGNGYWLGPTVFDRVQPSMRIYREEIFGPVLACVHVETLEQAIDLINGHDFANGVSLYTDSGTAARAFVQGIEVGMVGVNVPIPVPAAWQGFGGWKQSLFGDLHVYGEEGVRFYTRQKSVMQRWAAKAAGMSFAMPRSG</sequence>
<dbReference type="AlphaFoldDB" id="A0A381A3V4"/>
<name>A0A381A3V4_BORPT</name>
<protein>
    <recommendedName>
        <fullName evidence="1">methylmalonate-semialdehyde dehydrogenase (CoA acylating)</fullName>
        <ecNumber evidence="1">1.2.1.27</ecNumber>
    </recommendedName>
</protein>
<dbReference type="GO" id="GO:0004491">
    <property type="term" value="F:methylmalonate-semialdehyde dehydrogenase (acylating, NAD) activity"/>
    <property type="evidence" value="ECO:0007669"/>
    <property type="project" value="UniProtKB-EC"/>
</dbReference>
<keyword evidence="2 5" id="KW-0560">Oxidoreductase</keyword>
<dbReference type="RefSeq" id="WP_010930461.1">
    <property type="nucleotide sequence ID" value="NZ_AP024746.1"/>
</dbReference>
<dbReference type="OMA" id="GKHANTF"/>
<evidence type="ECO:0000256" key="1">
    <source>
        <dbReference type="ARBA" id="ARBA00013048"/>
    </source>
</evidence>
<evidence type="ECO:0000256" key="2">
    <source>
        <dbReference type="ARBA" id="ARBA00023002"/>
    </source>
</evidence>
<reference evidence="5 6" key="1">
    <citation type="submission" date="2018-06" db="EMBL/GenBank/DDBJ databases">
        <authorList>
            <consortium name="Pathogen Informatics"/>
            <person name="Doyle S."/>
        </authorList>
    </citation>
    <scope>NUCLEOTIDE SEQUENCE [LARGE SCALE GENOMIC DNA]</scope>
    <source>
        <strain evidence="5 6">NCTC10911</strain>
    </source>
</reference>
<evidence type="ECO:0000313" key="6">
    <source>
        <dbReference type="Proteomes" id="UP000255014"/>
    </source>
</evidence>
<dbReference type="GO" id="GO:0006574">
    <property type="term" value="P:L-valine catabolic process"/>
    <property type="evidence" value="ECO:0007669"/>
    <property type="project" value="TreeGrafter"/>
</dbReference>
<dbReference type="Pfam" id="PF00171">
    <property type="entry name" value="Aldedh"/>
    <property type="match status" value="1"/>
</dbReference>
<dbReference type="PANTHER" id="PTHR43866:SF4">
    <property type="entry name" value="MALONATE-SEMIALDEHYDE DEHYDROGENASE"/>
    <property type="match status" value="1"/>
</dbReference>
<feature type="domain" description="Aldehyde dehydrogenase" evidence="4">
    <location>
        <begin position="26"/>
        <end position="489"/>
    </location>
</feature>
<dbReference type="Proteomes" id="UP000255014">
    <property type="component" value="Unassembled WGS sequence"/>
</dbReference>
<dbReference type="FunFam" id="3.40.309.10:FF:000002">
    <property type="entry name" value="Methylmalonate-semialdehyde dehydrogenase (Acylating)"/>
    <property type="match status" value="1"/>
</dbReference>
<organism evidence="5 6">
    <name type="scientific">Bordetella pertussis</name>
    <dbReference type="NCBI Taxonomy" id="520"/>
    <lineage>
        <taxon>Bacteria</taxon>
        <taxon>Pseudomonadati</taxon>
        <taxon>Pseudomonadota</taxon>
        <taxon>Betaproteobacteria</taxon>
        <taxon>Burkholderiales</taxon>
        <taxon>Alcaligenaceae</taxon>
        <taxon>Bordetella</taxon>
    </lineage>
</organism>
<dbReference type="InterPro" id="IPR016162">
    <property type="entry name" value="Ald_DH_N"/>
</dbReference>
<dbReference type="Gene3D" id="3.40.605.10">
    <property type="entry name" value="Aldehyde Dehydrogenase, Chain A, domain 1"/>
    <property type="match status" value="1"/>
</dbReference>
<accession>A0A381A3V4</accession>
<dbReference type="InterPro" id="IPR015590">
    <property type="entry name" value="Aldehyde_DH_dom"/>
</dbReference>
<dbReference type="Gene3D" id="3.40.309.10">
    <property type="entry name" value="Aldehyde Dehydrogenase, Chain A, domain 2"/>
    <property type="match status" value="1"/>
</dbReference>
<proteinExistence type="predicted"/>